<dbReference type="Pfam" id="PF10518">
    <property type="entry name" value="TAT_signal"/>
    <property type="match status" value="1"/>
</dbReference>
<dbReference type="InterPro" id="IPR019546">
    <property type="entry name" value="TAT_signal_bac_arc"/>
</dbReference>
<evidence type="ECO:0000256" key="1">
    <source>
        <dbReference type="ARBA" id="ARBA00022729"/>
    </source>
</evidence>
<comment type="caution">
    <text evidence="3">The sequence shown here is derived from an EMBL/GenBank/DDBJ whole genome shotgun (WGS) entry which is preliminary data.</text>
</comment>
<keyword evidence="1" id="KW-0732">Signal</keyword>
<proteinExistence type="predicted"/>
<dbReference type="Gene3D" id="3.40.190.10">
    <property type="entry name" value="Periplasmic binding protein-like II"/>
    <property type="match status" value="2"/>
</dbReference>
<dbReference type="PANTHER" id="PTHR35936:SF17">
    <property type="entry name" value="ARGININE-BINDING EXTRACELLULAR PROTEIN ARTP"/>
    <property type="match status" value="1"/>
</dbReference>
<dbReference type="Proteomes" id="UP001082899">
    <property type="component" value="Unassembled WGS sequence"/>
</dbReference>
<dbReference type="SMART" id="SM00062">
    <property type="entry name" value="PBPb"/>
    <property type="match status" value="1"/>
</dbReference>
<reference evidence="3" key="1">
    <citation type="submission" date="2022-11" db="EMBL/GenBank/DDBJ databases">
        <title>Robbsia betulipollinis sp. nov., isolated from pollen of birch (Betula pendula).</title>
        <authorList>
            <person name="Shi H."/>
            <person name="Ambika Manirajan B."/>
            <person name="Ratering S."/>
            <person name="Geissler-Plaum R."/>
            <person name="Schnell S."/>
        </authorList>
    </citation>
    <scope>NUCLEOTIDE SEQUENCE</scope>
    <source>
        <strain evidence="3">Bb-Pol-6</strain>
    </source>
</reference>
<gene>
    <name evidence="3" type="ORF">OVY01_02435</name>
</gene>
<dbReference type="RefSeq" id="WP_267845379.1">
    <property type="nucleotide sequence ID" value="NZ_JAPMXC010000001.1"/>
</dbReference>
<feature type="domain" description="Solute-binding protein family 3/N-terminal" evidence="2">
    <location>
        <begin position="63"/>
        <end position="284"/>
    </location>
</feature>
<protein>
    <submittedName>
        <fullName evidence="3">Transporter substrate-binding domain-containing protein</fullName>
    </submittedName>
</protein>
<dbReference type="InterPro" id="IPR006311">
    <property type="entry name" value="TAT_signal"/>
</dbReference>
<dbReference type="PANTHER" id="PTHR35936">
    <property type="entry name" value="MEMBRANE-BOUND LYTIC MUREIN TRANSGLYCOSYLASE F"/>
    <property type="match status" value="1"/>
</dbReference>
<dbReference type="SUPFAM" id="SSF53850">
    <property type="entry name" value="Periplasmic binding protein-like II"/>
    <property type="match status" value="1"/>
</dbReference>
<accession>A0ABT3ZHX3</accession>
<evidence type="ECO:0000313" key="3">
    <source>
        <dbReference type="EMBL" id="MCY0386121.1"/>
    </source>
</evidence>
<dbReference type="Pfam" id="PF00497">
    <property type="entry name" value="SBP_bac_3"/>
    <property type="match status" value="1"/>
</dbReference>
<sequence length="293" mass="30238">MTEHLHRRTFLKGGAVLAAAAGGGFARLAAAAAVDPAPAGGSPASALPPVDAALQRAFAPSGTLRVSVNVGNPLLAERAPDTGRLSGISVDLARELARRLDLPLEMITVTEASLSVDAVTRDRSDIGFFALAHGSGGAIHFTAPYLLLLANYLVHRDAAFQSPDDVDRPGVRVVVAKGSAYDLYLGGALRHAELVRADGAAAVIKAFMADPSAVAAGIKTQLVSEARQLDGVRLLDAPFTYIQQALGIGARHGADAAAWLDAFVALMLRDGFIAAAVARHHLTGVVVPAAKQP</sequence>
<evidence type="ECO:0000313" key="4">
    <source>
        <dbReference type="Proteomes" id="UP001082899"/>
    </source>
</evidence>
<dbReference type="EMBL" id="JAPMXC010000001">
    <property type="protein sequence ID" value="MCY0386121.1"/>
    <property type="molecule type" value="Genomic_DNA"/>
</dbReference>
<dbReference type="PROSITE" id="PS51318">
    <property type="entry name" value="TAT"/>
    <property type="match status" value="1"/>
</dbReference>
<name>A0ABT3ZHX3_9BURK</name>
<organism evidence="3 4">
    <name type="scientific">Robbsia betulipollinis</name>
    <dbReference type="NCBI Taxonomy" id="2981849"/>
    <lineage>
        <taxon>Bacteria</taxon>
        <taxon>Pseudomonadati</taxon>
        <taxon>Pseudomonadota</taxon>
        <taxon>Betaproteobacteria</taxon>
        <taxon>Burkholderiales</taxon>
        <taxon>Burkholderiaceae</taxon>
        <taxon>Robbsia</taxon>
    </lineage>
</organism>
<dbReference type="InterPro" id="IPR001638">
    <property type="entry name" value="Solute-binding_3/MltF_N"/>
</dbReference>
<keyword evidence="4" id="KW-1185">Reference proteome</keyword>
<evidence type="ECO:0000259" key="2">
    <source>
        <dbReference type="SMART" id="SM00062"/>
    </source>
</evidence>